<feature type="region of interest" description="Disordered" evidence="12">
    <location>
        <begin position="877"/>
        <end position="908"/>
    </location>
</feature>
<feature type="repeat" description="WD" evidence="11">
    <location>
        <begin position="5"/>
        <end position="46"/>
    </location>
</feature>
<keyword evidence="8 10" id="KW-0333">Golgi apparatus</keyword>
<reference evidence="16 17" key="1">
    <citation type="submission" date="2016-11" db="EMBL/GenBank/DDBJ databases">
        <title>The macronuclear genome of Stentor coeruleus: a giant cell with tiny introns.</title>
        <authorList>
            <person name="Slabodnick M."/>
            <person name="Ruby J.G."/>
            <person name="Reiff S.B."/>
            <person name="Swart E.C."/>
            <person name="Gosai S."/>
            <person name="Prabakaran S."/>
            <person name="Witkowska E."/>
            <person name="Larue G.E."/>
            <person name="Fisher S."/>
            <person name="Freeman R.M."/>
            <person name="Gunawardena J."/>
            <person name="Chu W."/>
            <person name="Stover N.A."/>
            <person name="Gregory B.D."/>
            <person name="Nowacki M."/>
            <person name="Derisi J."/>
            <person name="Roy S.W."/>
            <person name="Marshall W.F."/>
            <person name="Sood P."/>
        </authorList>
    </citation>
    <scope>NUCLEOTIDE SEQUENCE [LARGE SCALE GENOMIC DNA]</scope>
    <source>
        <strain evidence="16">WM001</strain>
    </source>
</reference>
<dbReference type="PROSITE" id="PS00678">
    <property type="entry name" value="WD_REPEATS_1"/>
    <property type="match status" value="1"/>
</dbReference>
<feature type="compositionally biased region" description="Polar residues" evidence="12">
    <location>
        <begin position="896"/>
        <end position="908"/>
    </location>
</feature>
<dbReference type="GO" id="GO:0006888">
    <property type="term" value="P:endoplasmic reticulum to Golgi vesicle-mediated transport"/>
    <property type="evidence" value="ECO:0007669"/>
    <property type="project" value="InterPro"/>
</dbReference>
<comment type="function">
    <text evidence="10">The coatomer is a cytosolic protein complex that binds to dilysine motifs and reversibly associates with Golgi non-clathrin-coated vesicles, which further mediate biosynthetic protein transport from the ER, via the Golgi up to the trans Golgi network.</text>
</comment>
<sequence>MLVKFETSSNRVKGISFHPTRYWILSSLHNGAIQLWDYNAKTLIDSYEEHEGPVRGICFHNTQPLFASGGDDNKVKIWNFKQKKCLFTLEGHLDYIRTVSFHHELAWLMSSSDDQTIRIWNWQSRACIAILTGHNHYIMSASFHASEDMIISASLDQTVRVWDFKSLRQKYYASGKSADVMLGNDVVVKFVLEGHDRGVNWASFQNSSQYIVTAADDRSVRLWRYTDTKAWEVEVMRGHSNNVSSAIFHPNLDVIVSNSEDKSLRIWDVTRRTCIYTHKKDDDRFWVLASHPSLNIIAAGTDSGMVIFKLEKERVPAVIHKGFVYVARAKQLKRVDEADRESVIAAIKPPCKKDAYLNNPSYILVNGYGISETNVLLQYEQDGGSYMLFSYPKDWKGEISPTVASGQSCDCCFVSKDRFAVLAKSKEVLIMDFSNTVKKKVSVEIQCKRLFPAGLNKILVSDGQEIILIDVGLKETLKSVKLENIKYAVWSQNNEYIALLSSSEATICNKDLEIISQGPKERDKIKSAIWDPCGVLLFSTTTHIKYLLINKDNGIVCSIEFPQYLISLNYKNNHKTILSVDRSGKLIKTEITSIEYRFKLALYTKRFNEVKGILENGGITGNAIVKYLQDHGFPEIALYFVEDEKTRFNLAIQAGIMETALQSAIKLNDKECWVKVGNEALKQGNSQIVEMAYQKTRNLDRLSVLYLMTGNLTKLAKMQQISESRNDKMRLLHNTLLRGDVEKRIELLAETGQVPLAYVTARVYNMTHMLNGPLEESLGPQTVEKLEDYISKLPQSSSLQPPCPVISESSTKDQNWPLKNLITSEYELKKNQIDPINPYSMTQVSVQEVHNFAEEPVEAADWGDKLDFDLEEVPEPENAWGNTDFDIPEVPETQEKTSATGKSVSPGLTQQQKWARTCTVPGELVAAGAFSQAMQTMTRLAGITNFLPLKPLFLQVYMSGQVSIPLIPFIKPLNHILSTTTNKPIIPINLTSLSHKLKDAYKFVTQAKFSEALSLFSNLLHSILFIVASNETEDNEAKELIKICVEYISCMRLEIYRQEVAKSNPAKALILGYFMSMCKLQPSHQSLTVRSAITYAYKYKNFITCATLCKRFLELIATNPQVLGTDAKQVIDKHKKLLAYCQQVFTNDLALECELPETSADIAGILCQKSFSVVLPSMPSTRCPYCGSLYHKVHKGGVCETCNVAQIGLEALGLKLI</sequence>
<dbReference type="PIRSF" id="PIRSF003354">
    <property type="entry name" value="Coatomer_alpha_subunit"/>
    <property type="match status" value="1"/>
</dbReference>
<evidence type="ECO:0000256" key="12">
    <source>
        <dbReference type="SAM" id="MobiDB-lite"/>
    </source>
</evidence>
<feature type="repeat" description="WD" evidence="11">
    <location>
        <begin position="236"/>
        <end position="277"/>
    </location>
</feature>
<evidence type="ECO:0000259" key="15">
    <source>
        <dbReference type="Pfam" id="PF23953"/>
    </source>
</evidence>
<protein>
    <recommendedName>
        <fullName evidence="10">Coatomer subunit alpha</fullName>
    </recommendedName>
</protein>
<evidence type="ECO:0000313" key="16">
    <source>
        <dbReference type="EMBL" id="OMJ73885.1"/>
    </source>
</evidence>
<dbReference type="Pfam" id="PF04053">
    <property type="entry name" value="B-prop_COPA_B_2nd"/>
    <property type="match status" value="1"/>
</dbReference>
<dbReference type="GO" id="GO:0005198">
    <property type="term" value="F:structural molecule activity"/>
    <property type="evidence" value="ECO:0007669"/>
    <property type="project" value="InterPro"/>
</dbReference>
<organism evidence="16 17">
    <name type="scientific">Stentor coeruleus</name>
    <dbReference type="NCBI Taxonomy" id="5963"/>
    <lineage>
        <taxon>Eukaryota</taxon>
        <taxon>Sar</taxon>
        <taxon>Alveolata</taxon>
        <taxon>Ciliophora</taxon>
        <taxon>Postciliodesmatophora</taxon>
        <taxon>Heterotrichea</taxon>
        <taxon>Heterotrichida</taxon>
        <taxon>Stentoridae</taxon>
        <taxon>Stentor</taxon>
    </lineage>
</organism>
<dbReference type="PROSITE" id="PS50082">
    <property type="entry name" value="WD_REPEATS_2"/>
    <property type="match status" value="6"/>
</dbReference>
<proteinExistence type="predicted"/>
<dbReference type="Gene3D" id="2.130.10.10">
    <property type="entry name" value="YVTN repeat-like/Quinoprotein amine dehydrogenase"/>
    <property type="match status" value="1"/>
</dbReference>
<dbReference type="Pfam" id="PF23953">
    <property type="entry name" value="TPR_COPA_B"/>
    <property type="match status" value="1"/>
</dbReference>
<dbReference type="CDD" id="cd00200">
    <property type="entry name" value="WD40"/>
    <property type="match status" value="1"/>
</dbReference>
<evidence type="ECO:0000256" key="2">
    <source>
        <dbReference type="ARBA" id="ARBA00022448"/>
    </source>
</evidence>
<dbReference type="GO" id="GO:0006891">
    <property type="term" value="P:intra-Golgi vesicle-mediated transport"/>
    <property type="evidence" value="ECO:0007669"/>
    <property type="project" value="TreeGrafter"/>
</dbReference>
<dbReference type="InterPro" id="IPR019775">
    <property type="entry name" value="WD40_repeat_CS"/>
</dbReference>
<dbReference type="EMBL" id="MPUH01000789">
    <property type="protein sequence ID" value="OMJ73885.1"/>
    <property type="molecule type" value="Genomic_DNA"/>
</dbReference>
<dbReference type="GO" id="GO:0000139">
    <property type="term" value="C:Golgi membrane"/>
    <property type="evidence" value="ECO:0007669"/>
    <property type="project" value="UniProtKB-SubCell"/>
</dbReference>
<gene>
    <name evidence="16" type="ORF">SteCoe_27334</name>
</gene>
<dbReference type="InterPro" id="IPR047312">
    <property type="entry name" value="Coatomer_alpha_WD-assoc_reg"/>
</dbReference>
<evidence type="ECO:0000256" key="10">
    <source>
        <dbReference type="PIRNR" id="PIRNR003354"/>
    </source>
</evidence>
<dbReference type="PANTHER" id="PTHR19876:SF1">
    <property type="entry name" value="COATOMER SUBUNIT ALPHA"/>
    <property type="match status" value="1"/>
</dbReference>
<evidence type="ECO:0000259" key="14">
    <source>
        <dbReference type="Pfam" id="PF06957"/>
    </source>
</evidence>
<evidence type="ECO:0000256" key="8">
    <source>
        <dbReference type="ARBA" id="ARBA00023034"/>
    </source>
</evidence>
<dbReference type="InterPro" id="IPR010714">
    <property type="entry name" value="Coatomer_asu_C"/>
</dbReference>
<evidence type="ECO:0000256" key="4">
    <source>
        <dbReference type="ARBA" id="ARBA00022574"/>
    </source>
</evidence>
<dbReference type="InterPro" id="IPR001680">
    <property type="entry name" value="WD40_rpt"/>
</dbReference>
<evidence type="ECO:0000256" key="3">
    <source>
        <dbReference type="ARBA" id="ARBA00022490"/>
    </source>
</evidence>
<dbReference type="InterPro" id="IPR015943">
    <property type="entry name" value="WD40/YVTN_repeat-like_dom_sf"/>
</dbReference>
<dbReference type="SUPFAM" id="SSF50978">
    <property type="entry name" value="WD40 repeat-like"/>
    <property type="match status" value="1"/>
</dbReference>
<dbReference type="Pfam" id="PF06957">
    <property type="entry name" value="COPI_C"/>
    <property type="match status" value="1"/>
</dbReference>
<evidence type="ECO:0000259" key="13">
    <source>
        <dbReference type="Pfam" id="PF04053"/>
    </source>
</evidence>
<dbReference type="SMART" id="SM00320">
    <property type="entry name" value="WD40"/>
    <property type="match status" value="7"/>
</dbReference>
<dbReference type="PANTHER" id="PTHR19876">
    <property type="entry name" value="COATOMER"/>
    <property type="match status" value="1"/>
</dbReference>
<comment type="subunit">
    <text evidence="10">Oligomeric complex that consists of at least the alpha, beta, beta', gamma, delta, epsilon and zeta subunits.</text>
</comment>
<dbReference type="PRINTS" id="PR00320">
    <property type="entry name" value="GPROTEINBRPT"/>
</dbReference>
<dbReference type="InterPro" id="IPR020472">
    <property type="entry name" value="WD40_PAC1"/>
</dbReference>
<feature type="repeat" description="WD" evidence="11">
    <location>
        <begin position="192"/>
        <end position="223"/>
    </location>
</feature>
<dbReference type="Pfam" id="PF00400">
    <property type="entry name" value="WD40"/>
    <property type="match status" value="6"/>
</dbReference>
<evidence type="ECO:0000313" key="17">
    <source>
        <dbReference type="Proteomes" id="UP000187209"/>
    </source>
</evidence>
<dbReference type="FunFam" id="1.25.40.470:FF:000002">
    <property type="entry name" value="Coatomer subunit alpha"/>
    <property type="match status" value="1"/>
</dbReference>
<dbReference type="GO" id="GO:0006886">
    <property type="term" value="P:intracellular protein transport"/>
    <property type="evidence" value="ECO:0007669"/>
    <property type="project" value="UniProtKB-UniRule"/>
</dbReference>
<keyword evidence="4 11" id="KW-0853">WD repeat</keyword>
<comment type="subcellular location">
    <subcellularLocation>
        <location evidence="10">Cytoplasm</location>
    </subcellularLocation>
    <subcellularLocation>
        <location evidence="1 10">Golgi apparatus membrane</location>
        <topology evidence="1 10">Peripheral membrane protein</topology>
        <orientation evidence="1">Cytoplasmic side</orientation>
    </subcellularLocation>
</comment>
<dbReference type="InterPro" id="IPR056176">
    <property type="entry name" value="TPR_COPA_B"/>
</dbReference>
<accession>A0A1R2BB29</accession>
<evidence type="ECO:0000256" key="11">
    <source>
        <dbReference type="PROSITE-ProRule" id="PRU00221"/>
    </source>
</evidence>
<feature type="repeat" description="WD" evidence="11">
    <location>
        <begin position="89"/>
        <end position="130"/>
    </location>
</feature>
<dbReference type="Proteomes" id="UP000187209">
    <property type="component" value="Unassembled WGS sequence"/>
</dbReference>
<dbReference type="GO" id="GO:0006890">
    <property type="term" value="P:retrograde vesicle-mediated transport, Golgi to endoplasmic reticulum"/>
    <property type="evidence" value="ECO:0007669"/>
    <property type="project" value="TreeGrafter"/>
</dbReference>
<name>A0A1R2BB29_9CILI</name>
<evidence type="ECO:0000256" key="6">
    <source>
        <dbReference type="ARBA" id="ARBA00022892"/>
    </source>
</evidence>
<evidence type="ECO:0000256" key="9">
    <source>
        <dbReference type="ARBA" id="ARBA00023136"/>
    </source>
</evidence>
<keyword evidence="3 10" id="KW-0963">Cytoplasm</keyword>
<keyword evidence="17" id="KW-1185">Reference proteome</keyword>
<dbReference type="InterPro" id="IPR036322">
    <property type="entry name" value="WD40_repeat_dom_sf"/>
</dbReference>
<dbReference type="PROSITE" id="PS50294">
    <property type="entry name" value="WD_REPEATS_REGION"/>
    <property type="match status" value="5"/>
</dbReference>
<evidence type="ECO:0000256" key="1">
    <source>
        <dbReference type="ARBA" id="ARBA00004255"/>
    </source>
</evidence>
<evidence type="ECO:0000256" key="7">
    <source>
        <dbReference type="ARBA" id="ARBA00022927"/>
    </source>
</evidence>
<dbReference type="InterPro" id="IPR011044">
    <property type="entry name" value="Quino_amine_DH_bsu"/>
</dbReference>
<comment type="caution">
    <text evidence="16">The sequence shown here is derived from an EMBL/GenBank/DDBJ whole genome shotgun (WGS) entry which is preliminary data.</text>
</comment>
<feature type="domain" description="COPA/B second beta-propeller" evidence="13">
    <location>
        <begin position="371"/>
        <end position="573"/>
    </location>
</feature>
<dbReference type="GO" id="GO:0030126">
    <property type="term" value="C:COPI vesicle coat"/>
    <property type="evidence" value="ECO:0007669"/>
    <property type="project" value="UniProtKB-UniRule"/>
</dbReference>
<evidence type="ECO:0000256" key="5">
    <source>
        <dbReference type="ARBA" id="ARBA00022737"/>
    </source>
</evidence>
<feature type="repeat" description="WD" evidence="11">
    <location>
        <begin position="47"/>
        <end position="88"/>
    </location>
</feature>
<dbReference type="InterPro" id="IPR016391">
    <property type="entry name" value="Coatomer_asu"/>
</dbReference>
<keyword evidence="2 10" id="KW-0813">Transport</keyword>
<dbReference type="Gene3D" id="1.25.40.470">
    <property type="match status" value="1"/>
</dbReference>
<feature type="domain" description="COPA/B TPR" evidence="15">
    <location>
        <begin position="622"/>
        <end position="768"/>
    </location>
</feature>
<keyword evidence="7 10" id="KW-0653">Protein transport</keyword>
<dbReference type="SUPFAM" id="SSF50969">
    <property type="entry name" value="YVTN repeat-like/Quinoprotein amine dehydrogenase"/>
    <property type="match status" value="1"/>
</dbReference>
<feature type="repeat" description="WD" evidence="11">
    <location>
        <begin position="131"/>
        <end position="172"/>
    </location>
</feature>
<dbReference type="FunFam" id="2.130.10.10:FF:000010">
    <property type="entry name" value="Coatomer subunit alpha"/>
    <property type="match status" value="1"/>
</dbReference>
<keyword evidence="9 10" id="KW-0472">Membrane</keyword>
<feature type="domain" description="Coatomer alpha subunit C-terminal" evidence="14">
    <location>
        <begin position="859"/>
        <end position="1216"/>
    </location>
</feature>
<dbReference type="OrthoDB" id="10261470at2759"/>
<dbReference type="AlphaFoldDB" id="A0A1R2BB29"/>
<keyword evidence="6 10" id="KW-0931">ER-Golgi transport</keyword>
<dbReference type="InterPro" id="IPR050844">
    <property type="entry name" value="Coatomer_complex_subunit"/>
</dbReference>
<keyword evidence="5" id="KW-0677">Repeat</keyword>
<dbReference type="InterPro" id="IPR006692">
    <property type="entry name" value="Beta-prop_COPA/B_2nd"/>
</dbReference>
<dbReference type="CDD" id="cd22948">
    <property type="entry name" value="Coatomer_WDAD_alpha"/>
    <property type="match status" value="1"/>
</dbReference>